<dbReference type="InterPro" id="IPR006837">
    <property type="entry name" value="Divergent_DAC"/>
</dbReference>
<protein>
    <recommendedName>
        <fullName evidence="4">YibQ protein</fullName>
    </recommendedName>
</protein>
<feature type="region of interest" description="Disordered" evidence="1">
    <location>
        <begin position="120"/>
        <end position="214"/>
    </location>
</feature>
<dbReference type="Pfam" id="PF04748">
    <property type="entry name" value="Polysacc_deac_2"/>
    <property type="match status" value="1"/>
</dbReference>
<organism evidence="2 3">
    <name type="scientific">Yoonia vestfoldensis SKA53</name>
    <dbReference type="NCBI Taxonomy" id="314232"/>
    <lineage>
        <taxon>Bacteria</taxon>
        <taxon>Pseudomonadati</taxon>
        <taxon>Pseudomonadota</taxon>
        <taxon>Alphaproteobacteria</taxon>
        <taxon>Rhodobacterales</taxon>
        <taxon>Paracoccaceae</taxon>
        <taxon>Yoonia</taxon>
    </lineage>
</organism>
<dbReference type="GO" id="GO:0005975">
    <property type="term" value="P:carbohydrate metabolic process"/>
    <property type="evidence" value="ECO:0007669"/>
    <property type="project" value="InterPro"/>
</dbReference>
<dbReference type="eggNOG" id="COG2861">
    <property type="taxonomic scope" value="Bacteria"/>
</dbReference>
<evidence type="ECO:0008006" key="4">
    <source>
        <dbReference type="Google" id="ProtNLM"/>
    </source>
</evidence>
<gene>
    <name evidence="2" type="ORF">SKA53_03031</name>
</gene>
<feature type="compositionally biased region" description="Low complexity" evidence="1">
    <location>
        <begin position="146"/>
        <end position="157"/>
    </location>
</feature>
<dbReference type="STRING" id="314232.SKA53_03031"/>
<name>A3V4C9_9RHOB</name>
<dbReference type="InterPro" id="IPR011330">
    <property type="entry name" value="Glyco_hydro/deAcase_b/a-brl"/>
</dbReference>
<dbReference type="OrthoDB" id="7658418at2"/>
<comment type="caution">
    <text evidence="2">The sequence shown here is derived from an EMBL/GenBank/DDBJ whole genome shotgun (WGS) entry which is preliminary data.</text>
</comment>
<dbReference type="HOGENOM" id="CLU_023987_0_0_5"/>
<dbReference type="EMBL" id="AAMS01000003">
    <property type="protein sequence ID" value="EAQ07336.1"/>
    <property type="molecule type" value="Genomic_DNA"/>
</dbReference>
<dbReference type="SUPFAM" id="SSF88713">
    <property type="entry name" value="Glycoside hydrolase/deacetylase"/>
    <property type="match status" value="1"/>
</dbReference>
<feature type="compositionally biased region" description="Pro residues" evidence="1">
    <location>
        <begin position="120"/>
        <end position="145"/>
    </location>
</feature>
<dbReference type="PRINTS" id="PR01217">
    <property type="entry name" value="PRICHEXTENSN"/>
</dbReference>
<dbReference type="RefSeq" id="WP_007204566.1">
    <property type="nucleotide sequence ID" value="NZ_CH672414.1"/>
</dbReference>
<evidence type="ECO:0000256" key="1">
    <source>
        <dbReference type="SAM" id="MobiDB-lite"/>
    </source>
</evidence>
<dbReference type="Proteomes" id="UP000004507">
    <property type="component" value="Unassembled WGS sequence"/>
</dbReference>
<evidence type="ECO:0000313" key="2">
    <source>
        <dbReference type="EMBL" id="EAQ07336.1"/>
    </source>
</evidence>
<sequence length="442" mass="45089">MRAFLAGGGWAVLVGGGLLGLVSVSVGPETPVVSQPPAATAQPAAVPAAPATAPVLDTPVMTTPQVVLPDTAPAVPEIVPEPAPEPLPAIVPETVPELAPQTAADAPPLAAAIEAAVPPPAAMTPPAPTVMPDAPITPPQAPAQPAPEQDLPVVTLPAPVPPALQDTPAEPLPAPQVRPQTSPSASLPQSTADVRVNRPRTAPAAGPEEPALDGDLASPLLRYAADFDYAADLPMIAVVLMDNALILDAPDVLSGLPFVPTIVLNAAAADVTARMRAYRAAGIEVLLQADLPQGALPSDVETTYVGAFGLVPEAIAIFSDGTGPEAQDRMLADQALRLIGDEGRGFVTLPRGMGGALRNITADGVPVAQITRDIDGAGETRDAIERSLQQAALRARQSGHVVLLGRTTPETLAAIRNWAERSDPSQISLAPVSAILLEQLAQ</sequence>
<keyword evidence="3" id="KW-1185">Reference proteome</keyword>
<reference evidence="2 3" key="1">
    <citation type="submission" date="2006-01" db="EMBL/GenBank/DDBJ databases">
        <authorList>
            <person name="Hagstrom A."/>
            <person name="Ferriera S."/>
            <person name="Johnson J."/>
            <person name="Kravitz S."/>
            <person name="Halpern A."/>
            <person name="Remington K."/>
            <person name="Beeson K."/>
            <person name="Tran B."/>
            <person name="Rogers Y.-H."/>
            <person name="Friedman R."/>
            <person name="Venter J.C."/>
        </authorList>
    </citation>
    <scope>NUCLEOTIDE SEQUENCE [LARGE SCALE GENOMIC DNA]</scope>
    <source>
        <strain evidence="2 3">SKA53</strain>
    </source>
</reference>
<feature type="compositionally biased region" description="Polar residues" evidence="1">
    <location>
        <begin position="178"/>
        <end position="192"/>
    </location>
</feature>
<proteinExistence type="predicted"/>
<dbReference type="Gene3D" id="3.20.20.370">
    <property type="entry name" value="Glycoside hydrolase/deacetylase"/>
    <property type="match status" value="1"/>
</dbReference>
<dbReference type="CDD" id="cd10936">
    <property type="entry name" value="CE4_DAC2"/>
    <property type="match status" value="1"/>
</dbReference>
<accession>A3V4C9</accession>
<evidence type="ECO:0000313" key="3">
    <source>
        <dbReference type="Proteomes" id="UP000004507"/>
    </source>
</evidence>
<dbReference type="AlphaFoldDB" id="A3V4C9"/>